<name>A0ACC2WGF2_9TREE</name>
<evidence type="ECO:0000313" key="1">
    <source>
        <dbReference type="EMBL" id="KAJ9110146.1"/>
    </source>
</evidence>
<sequence length="821" mass="93075">MNLPLAPQRSRNSVDGTAAPSGQISKAAFFRTRPSHAHTAQLAPPLPPPKEQVPTYLHPEAERRYSVNESLANGHLHESQQTVQNTLLGTVSPPATQGHSPAADYAEQFRSTGVRHQPSINQNKQKLQRFDSPDSRLEASYTTSSMIDSSSLHYSSSRTSSRLGQGGATMIARQASHSSHNNYMSGESAELLMNLLAGQAAVDCQQLPVGRWEEVEEWKKELSMLSSRLKQQTSKHQREQKILTAARTLAKLNSHNKRMSKQTSDSVEVAEQKVADAEKEMLNMQSREGAIRRALMEHQAGVLAWEVRRLEHINQMSEERATRYQKEAEEVKELRLVAQRVTEQKAQLAESHERISRLESMVADLGSKEGRLLSQIESLESEKSSLRQDRDLANQKSDTLRRENKTLLTQGETWSQTKSPLTNALDQPRLESPSEMAEYIRKLMSATKYKDEELRILKEEMREVNMGMERELSRVAADRDTFKARLEEMDREAVQDRSVTHRLGQMEEREKRMTETVKELESENAQMHAALAAAENQAWNRAATVSNEDTKRLEVLRREMDANDVVIEDLWTILPTPASRRGTGLIDVVTDKIKPSITSPAMECTPEALRALCGPAPSTRREDYAGVQEAVRRVRTLIEDSKAIVERAIQAGKERELFKSNTARAQRLIEESQSSLATYQRQVNILEAKLKKAKEESKAGSANIDLSLFERRLRDAEANKREAEAEKARQERLCHQLTEANDQLTQSAVNAGKDLEREKTLIRSHYEKELNELRKRLRDGDEDMESVRVHEQNQRLQLLDELNSAQEKIDKLNMQLRARGG</sequence>
<comment type="caution">
    <text evidence="1">The sequence shown here is derived from an EMBL/GenBank/DDBJ whole genome shotgun (WGS) entry which is preliminary data.</text>
</comment>
<proteinExistence type="predicted"/>
<protein>
    <submittedName>
        <fullName evidence="1">Uncharacterized protein</fullName>
    </submittedName>
</protein>
<dbReference type="EMBL" id="JASBWS010000025">
    <property type="protein sequence ID" value="KAJ9110146.1"/>
    <property type="molecule type" value="Genomic_DNA"/>
</dbReference>
<gene>
    <name evidence="1" type="ORF">QFC20_002998</name>
</gene>
<evidence type="ECO:0000313" key="2">
    <source>
        <dbReference type="Proteomes" id="UP001230649"/>
    </source>
</evidence>
<accession>A0ACC2WGF2</accession>
<organism evidence="1 2">
    <name type="scientific">Naganishia adeliensis</name>
    <dbReference type="NCBI Taxonomy" id="92952"/>
    <lineage>
        <taxon>Eukaryota</taxon>
        <taxon>Fungi</taxon>
        <taxon>Dikarya</taxon>
        <taxon>Basidiomycota</taxon>
        <taxon>Agaricomycotina</taxon>
        <taxon>Tremellomycetes</taxon>
        <taxon>Filobasidiales</taxon>
        <taxon>Filobasidiaceae</taxon>
        <taxon>Naganishia</taxon>
    </lineage>
</organism>
<reference evidence="1" key="1">
    <citation type="submission" date="2023-04" db="EMBL/GenBank/DDBJ databases">
        <title>Draft Genome sequencing of Naganishia species isolated from polar environments using Oxford Nanopore Technology.</title>
        <authorList>
            <person name="Leo P."/>
            <person name="Venkateswaran K."/>
        </authorList>
    </citation>
    <scope>NUCLEOTIDE SEQUENCE</scope>
    <source>
        <strain evidence="1">MNA-CCFEE 5262</strain>
    </source>
</reference>
<keyword evidence="2" id="KW-1185">Reference proteome</keyword>
<dbReference type="Proteomes" id="UP001230649">
    <property type="component" value="Unassembled WGS sequence"/>
</dbReference>